<dbReference type="EMBL" id="JAAGKO020000039">
    <property type="protein sequence ID" value="MDI5965649.1"/>
    <property type="molecule type" value="Genomic_DNA"/>
</dbReference>
<evidence type="ECO:0000256" key="1">
    <source>
        <dbReference type="ARBA" id="ARBA00023015"/>
    </source>
</evidence>
<evidence type="ECO:0000313" key="6">
    <source>
        <dbReference type="Proteomes" id="UP001156398"/>
    </source>
</evidence>
<dbReference type="InterPro" id="IPR011663">
    <property type="entry name" value="UTRA"/>
</dbReference>
<evidence type="ECO:0000313" key="5">
    <source>
        <dbReference type="EMBL" id="MDI5965649.1"/>
    </source>
</evidence>
<evidence type="ECO:0000256" key="3">
    <source>
        <dbReference type="ARBA" id="ARBA00023163"/>
    </source>
</evidence>
<dbReference type="Gene3D" id="1.10.10.10">
    <property type="entry name" value="Winged helix-like DNA-binding domain superfamily/Winged helix DNA-binding domain"/>
    <property type="match status" value="1"/>
</dbReference>
<name>A0ABT6W4P8_9ACTN</name>
<dbReference type="Gene3D" id="3.40.1410.10">
    <property type="entry name" value="Chorismate lyase-like"/>
    <property type="match status" value="1"/>
</dbReference>
<dbReference type="SMART" id="SM00866">
    <property type="entry name" value="UTRA"/>
    <property type="match status" value="1"/>
</dbReference>
<dbReference type="InterPro" id="IPR028978">
    <property type="entry name" value="Chorismate_lyase_/UTRA_dom_sf"/>
</dbReference>
<comment type="caution">
    <text evidence="5">The sequence shown here is derived from an EMBL/GenBank/DDBJ whole genome shotgun (WGS) entry which is preliminary data.</text>
</comment>
<dbReference type="SUPFAM" id="SSF64288">
    <property type="entry name" value="Chorismate lyase-like"/>
    <property type="match status" value="1"/>
</dbReference>
<organism evidence="5 6">
    <name type="scientific">Streptantibioticus silvisoli</name>
    <dbReference type="NCBI Taxonomy" id="2705255"/>
    <lineage>
        <taxon>Bacteria</taxon>
        <taxon>Bacillati</taxon>
        <taxon>Actinomycetota</taxon>
        <taxon>Actinomycetes</taxon>
        <taxon>Kitasatosporales</taxon>
        <taxon>Streptomycetaceae</taxon>
        <taxon>Streptantibioticus</taxon>
    </lineage>
</organism>
<dbReference type="PANTHER" id="PTHR44846">
    <property type="entry name" value="MANNOSYL-D-GLYCERATE TRANSPORT/METABOLISM SYSTEM REPRESSOR MNGR-RELATED"/>
    <property type="match status" value="1"/>
</dbReference>
<dbReference type="Proteomes" id="UP001156398">
    <property type="component" value="Unassembled WGS sequence"/>
</dbReference>
<dbReference type="PANTHER" id="PTHR44846:SF17">
    <property type="entry name" value="GNTR-FAMILY TRANSCRIPTIONAL REGULATOR"/>
    <property type="match status" value="1"/>
</dbReference>
<dbReference type="SUPFAM" id="SSF46785">
    <property type="entry name" value="Winged helix' DNA-binding domain"/>
    <property type="match status" value="1"/>
</dbReference>
<evidence type="ECO:0000259" key="4">
    <source>
        <dbReference type="PROSITE" id="PS50949"/>
    </source>
</evidence>
<keyword evidence="1" id="KW-0805">Transcription regulation</keyword>
<evidence type="ECO:0000256" key="2">
    <source>
        <dbReference type="ARBA" id="ARBA00023125"/>
    </source>
</evidence>
<sequence>MAREAPYLEVADDLRRRIERGEWLPGARLPSRARLAVEYDVGRNVTQRAVDLLIIEELLVGRAGSGTFVREPRERRRLVRSVGRDVNAAMLAGTDIIELGRSSISLARSKVAPAPADIARRLRVAEGDLCMRTRYEFLADRRTAQLGMSWEPVAVTGGSSVHMPEMGQLQGLSVVERMRIIGVTVESAKETLRPGRANRLEAARLSLNPGDLVTHIERTFYDSDGRPVETADFTVPDVRYEIVYEIGTPQD</sequence>
<dbReference type="InterPro" id="IPR036388">
    <property type="entry name" value="WH-like_DNA-bd_sf"/>
</dbReference>
<gene>
    <name evidence="5" type="ORF">POF43_023460</name>
</gene>
<keyword evidence="6" id="KW-1185">Reference proteome</keyword>
<dbReference type="Pfam" id="PF07702">
    <property type="entry name" value="UTRA"/>
    <property type="match status" value="1"/>
</dbReference>
<keyword evidence="3" id="KW-0804">Transcription</keyword>
<dbReference type="InterPro" id="IPR000524">
    <property type="entry name" value="Tscrpt_reg_HTH_GntR"/>
</dbReference>
<dbReference type="PROSITE" id="PS50949">
    <property type="entry name" value="HTH_GNTR"/>
    <property type="match status" value="1"/>
</dbReference>
<accession>A0ABT6W4P8</accession>
<feature type="domain" description="HTH gntR-type" evidence="4">
    <location>
        <begin position="4"/>
        <end position="72"/>
    </location>
</feature>
<dbReference type="RefSeq" id="WP_271322996.1">
    <property type="nucleotide sequence ID" value="NZ_JAAGKO020000039.1"/>
</dbReference>
<dbReference type="InterPro" id="IPR036390">
    <property type="entry name" value="WH_DNA-bd_sf"/>
</dbReference>
<protein>
    <submittedName>
        <fullName evidence="5">GntR family transcriptional regulator</fullName>
    </submittedName>
</protein>
<reference evidence="5 6" key="1">
    <citation type="submission" date="2023-05" db="EMBL/GenBank/DDBJ databases">
        <title>Streptantibioticus silvisoli sp. nov., acidotolerant actinomycetes 1 from pine litter.</title>
        <authorList>
            <person name="Swiecimska M."/>
            <person name="Golinska P."/>
            <person name="Sangal V."/>
            <person name="Wachnowicz B."/>
            <person name="Goodfellow M."/>
        </authorList>
    </citation>
    <scope>NUCLEOTIDE SEQUENCE [LARGE SCALE GENOMIC DNA]</scope>
    <source>
        <strain evidence="5 6">SL54</strain>
    </source>
</reference>
<dbReference type="SMART" id="SM00345">
    <property type="entry name" value="HTH_GNTR"/>
    <property type="match status" value="1"/>
</dbReference>
<proteinExistence type="predicted"/>
<dbReference type="InterPro" id="IPR050679">
    <property type="entry name" value="Bact_HTH_transcr_reg"/>
</dbReference>
<keyword evidence="2" id="KW-0238">DNA-binding</keyword>
<dbReference type="CDD" id="cd07377">
    <property type="entry name" value="WHTH_GntR"/>
    <property type="match status" value="1"/>
</dbReference>
<dbReference type="Pfam" id="PF00392">
    <property type="entry name" value="GntR"/>
    <property type="match status" value="1"/>
</dbReference>